<dbReference type="PROSITE" id="PS00653">
    <property type="entry name" value="GLYCOSYL_HYDROL_F1_2"/>
    <property type="match status" value="1"/>
</dbReference>
<dbReference type="InterPro" id="IPR017853">
    <property type="entry name" value="GH"/>
</dbReference>
<organism evidence="5 6">
    <name type="scientific">Acrobeloides nanus</name>
    <dbReference type="NCBI Taxonomy" id="290746"/>
    <lineage>
        <taxon>Eukaryota</taxon>
        <taxon>Metazoa</taxon>
        <taxon>Ecdysozoa</taxon>
        <taxon>Nematoda</taxon>
        <taxon>Chromadorea</taxon>
        <taxon>Rhabditida</taxon>
        <taxon>Tylenchina</taxon>
        <taxon>Cephalobomorpha</taxon>
        <taxon>Cephaloboidea</taxon>
        <taxon>Cephalobidae</taxon>
        <taxon>Acrobeloides</taxon>
    </lineage>
</organism>
<dbReference type="Gene3D" id="3.20.20.80">
    <property type="entry name" value="Glycosidases"/>
    <property type="match status" value="2"/>
</dbReference>
<evidence type="ECO:0000256" key="2">
    <source>
        <dbReference type="ARBA" id="ARBA00022801"/>
    </source>
</evidence>
<keyword evidence="5" id="KW-1185">Reference proteome</keyword>
<comment type="similarity">
    <text evidence="1 4">Belongs to the glycosyl hydrolase 1 family.</text>
</comment>
<name>A0A914DEF4_9BILA</name>
<dbReference type="GO" id="GO:0005975">
    <property type="term" value="P:carbohydrate metabolic process"/>
    <property type="evidence" value="ECO:0007669"/>
    <property type="project" value="InterPro"/>
</dbReference>
<dbReference type="WBParaSite" id="ACRNAN_scaffold2316.g14994.t1">
    <property type="protein sequence ID" value="ACRNAN_scaffold2316.g14994.t1"/>
    <property type="gene ID" value="ACRNAN_scaffold2316.g14994"/>
</dbReference>
<keyword evidence="2" id="KW-0378">Hydrolase</keyword>
<evidence type="ECO:0000256" key="4">
    <source>
        <dbReference type="RuleBase" id="RU003690"/>
    </source>
</evidence>
<accession>A0A914DEF4</accession>
<evidence type="ECO:0000256" key="1">
    <source>
        <dbReference type="ARBA" id="ARBA00010838"/>
    </source>
</evidence>
<reference evidence="6" key="1">
    <citation type="submission" date="2022-11" db="UniProtKB">
        <authorList>
            <consortium name="WormBaseParasite"/>
        </authorList>
    </citation>
    <scope>IDENTIFICATION</scope>
</reference>
<dbReference type="PRINTS" id="PR00131">
    <property type="entry name" value="GLHYDRLASE1"/>
</dbReference>
<sequence>MSGQEAKRITFPKDFVFACATSSYQIEGAAYADGKGLSIWDTFCRIEGTIEDKTNGDIACNSYYQYKEDIKILKELGITLFHWDLPQALQDQGGFLNPKSVDWFGDYARICYAKFGDRVKNWITINEPLILVVYGHPCGNRTTIHAPGSLGPNASWGRYLVGHHLLLAHANAYHIYKNEFKDQQKGEVGITLVGPWCEPLTDNPEDVEASLRAFDYKWSWFANPIFHPEGDYPKRMKERLAELSKKEGRISSRLPEFTKEEIESLKGSADFLGFNHYLGLIVRNRLPEEYTSKIPMDDLDGGFVLCNNPGKQIDPPRGWLFINDEAFKKHLNYIRTEYGNPKVIITENGCMDHLDEGLNDVTRIEFVKAHLIALAQGELKND</sequence>
<dbReference type="InterPro" id="IPR001360">
    <property type="entry name" value="Glyco_hydro_1"/>
</dbReference>
<dbReference type="SUPFAM" id="SSF51445">
    <property type="entry name" value="(Trans)glycosidases"/>
    <property type="match status" value="1"/>
</dbReference>
<evidence type="ECO:0000313" key="5">
    <source>
        <dbReference type="Proteomes" id="UP000887540"/>
    </source>
</evidence>
<dbReference type="InterPro" id="IPR033132">
    <property type="entry name" value="GH_1_N_CS"/>
</dbReference>
<evidence type="ECO:0000313" key="6">
    <source>
        <dbReference type="WBParaSite" id="ACRNAN_scaffold2316.g14994.t1"/>
    </source>
</evidence>
<dbReference type="Pfam" id="PF00232">
    <property type="entry name" value="Glyco_hydro_1"/>
    <property type="match status" value="1"/>
</dbReference>
<dbReference type="AlphaFoldDB" id="A0A914DEF4"/>
<protein>
    <submittedName>
        <fullName evidence="6">Uncharacterized protein</fullName>
    </submittedName>
</protein>
<evidence type="ECO:0000256" key="3">
    <source>
        <dbReference type="ARBA" id="ARBA00023295"/>
    </source>
</evidence>
<dbReference type="Proteomes" id="UP000887540">
    <property type="component" value="Unplaced"/>
</dbReference>
<dbReference type="PANTHER" id="PTHR10353:SF36">
    <property type="entry name" value="LP05116P"/>
    <property type="match status" value="1"/>
</dbReference>
<keyword evidence="3" id="KW-0326">Glycosidase</keyword>
<dbReference type="PANTHER" id="PTHR10353">
    <property type="entry name" value="GLYCOSYL HYDROLASE"/>
    <property type="match status" value="1"/>
</dbReference>
<proteinExistence type="inferred from homology"/>
<dbReference type="GO" id="GO:0008422">
    <property type="term" value="F:beta-glucosidase activity"/>
    <property type="evidence" value="ECO:0007669"/>
    <property type="project" value="TreeGrafter"/>
</dbReference>